<evidence type="ECO:0000256" key="5">
    <source>
        <dbReference type="ARBA" id="ARBA00022448"/>
    </source>
</evidence>
<evidence type="ECO:0000256" key="11">
    <source>
        <dbReference type="ARBA" id="ARBA00023136"/>
    </source>
</evidence>
<feature type="transmembrane region" description="Helical" evidence="13">
    <location>
        <begin position="351"/>
        <end position="369"/>
    </location>
</feature>
<name>A0A4U8QBB3_9FIRM</name>
<feature type="transmembrane region" description="Helical" evidence="13">
    <location>
        <begin position="407"/>
        <end position="432"/>
    </location>
</feature>
<keyword evidence="8 13" id="KW-0812">Transmembrane</keyword>
<keyword evidence="11 13" id="KW-0472">Membrane</keyword>
<gene>
    <name evidence="14" type="primary">mepA_4</name>
    <name evidence="14" type="ORF">DSM106044_01330</name>
</gene>
<dbReference type="InterPro" id="IPR050222">
    <property type="entry name" value="MATE_MdtK"/>
</dbReference>
<feature type="transmembrane region" description="Helical" evidence="13">
    <location>
        <begin position="49"/>
        <end position="68"/>
    </location>
</feature>
<feature type="transmembrane region" description="Helical" evidence="13">
    <location>
        <begin position="381"/>
        <end position="401"/>
    </location>
</feature>
<evidence type="ECO:0000313" key="14">
    <source>
        <dbReference type="EMBL" id="TLD01784.1"/>
    </source>
</evidence>
<evidence type="ECO:0000256" key="10">
    <source>
        <dbReference type="ARBA" id="ARBA00023065"/>
    </source>
</evidence>
<evidence type="ECO:0000256" key="12">
    <source>
        <dbReference type="ARBA" id="ARBA00031636"/>
    </source>
</evidence>
<feature type="transmembrane region" description="Helical" evidence="13">
    <location>
        <begin position="276"/>
        <end position="300"/>
    </location>
</feature>
<comment type="function">
    <text evidence="1">Multidrug efflux pump.</text>
</comment>
<keyword evidence="15" id="KW-1185">Reference proteome</keyword>
<reference evidence="14 15" key="1">
    <citation type="journal article" date="2019" name="Anaerobe">
        <title>Detection of Robinsoniella peoriensis in multiple bone samples of a trauma patient.</title>
        <authorList>
            <person name="Schrottner P."/>
            <person name="Hartwich K."/>
            <person name="Bunk B."/>
            <person name="Schober I."/>
            <person name="Helbig S."/>
            <person name="Rudolph W.W."/>
            <person name="Gunzer F."/>
        </authorList>
    </citation>
    <scope>NUCLEOTIDE SEQUENCE [LARGE SCALE GENOMIC DNA]</scope>
    <source>
        <strain evidence="14 15">DSM 106044</strain>
    </source>
</reference>
<sequence>MMFTNKQLKQLIVPLIIEQLLSVTVGMADSVMIASVGESAVSGVSLVDTVMVLLINIFAALATGGAVVAGQYIGQKRAERSCKAAEQLVLFTTVLSIIITAVVYLGQGLILHGVFGQIEADVMGHAETYLVIVTASIPFIALYNSGAALFRAMGNSKVSMKTSLLMNAINITGNAILIFGLKMGVAGAAIPTLISRIVAAVIMILLLARANQEIHLPRPFSIKFDRHMVRKILHIGIPNGLENSMFQLGKILVLSLVAGFGTASIAANAVSNTIAMFQILPGMAIGFAILTVVSQCVGAGDYDQAKHYTKKLMKIVYVAMWGMNIIIFLLLPLIMKVYNLSDVTAQMTTQILTYHAICCCTIWPMSFSLPNTLRASNDVRLTMIISILSMWIFRIAFSYVLGKYLGWGVFGVWVAMTIDWLFRGICFMIRYARGKWQYQKI</sequence>
<evidence type="ECO:0000256" key="7">
    <source>
        <dbReference type="ARBA" id="ARBA00022475"/>
    </source>
</evidence>
<evidence type="ECO:0000256" key="1">
    <source>
        <dbReference type="ARBA" id="ARBA00003408"/>
    </source>
</evidence>
<dbReference type="PANTHER" id="PTHR43298">
    <property type="entry name" value="MULTIDRUG RESISTANCE PROTEIN NORM-RELATED"/>
    <property type="match status" value="1"/>
</dbReference>
<evidence type="ECO:0000313" key="15">
    <source>
        <dbReference type="Proteomes" id="UP000306509"/>
    </source>
</evidence>
<dbReference type="PIRSF" id="PIRSF006603">
    <property type="entry name" value="DinF"/>
    <property type="match status" value="1"/>
</dbReference>
<dbReference type="PANTHER" id="PTHR43298:SF2">
    <property type="entry name" value="FMN_FAD EXPORTER YEEO-RELATED"/>
    <property type="match status" value="1"/>
</dbReference>
<evidence type="ECO:0000256" key="4">
    <source>
        <dbReference type="ARBA" id="ARBA00020268"/>
    </source>
</evidence>
<accession>A0A4U8QBB3</accession>
<feature type="transmembrane region" description="Helical" evidence="13">
    <location>
        <begin position="162"/>
        <end position="181"/>
    </location>
</feature>
<comment type="similarity">
    <text evidence="3">Belongs to the multi antimicrobial extrusion (MATE) (TC 2.A.66.1) family.</text>
</comment>
<dbReference type="GO" id="GO:0006811">
    <property type="term" value="P:monoatomic ion transport"/>
    <property type="evidence" value="ECO:0007669"/>
    <property type="project" value="UniProtKB-KW"/>
</dbReference>
<protein>
    <recommendedName>
        <fullName evidence="4">Probable multidrug resistance protein NorM</fullName>
    </recommendedName>
    <alternativeName>
        <fullName evidence="12">Multidrug-efflux transporter</fullName>
    </alternativeName>
</protein>
<evidence type="ECO:0000256" key="9">
    <source>
        <dbReference type="ARBA" id="ARBA00022989"/>
    </source>
</evidence>
<dbReference type="NCBIfam" id="TIGR00797">
    <property type="entry name" value="matE"/>
    <property type="match status" value="1"/>
</dbReference>
<dbReference type="GO" id="GO:0005886">
    <property type="term" value="C:plasma membrane"/>
    <property type="evidence" value="ECO:0007669"/>
    <property type="project" value="UniProtKB-SubCell"/>
</dbReference>
<comment type="caution">
    <text evidence="14">The sequence shown here is derived from an EMBL/GenBank/DDBJ whole genome shotgun (WGS) entry which is preliminary data.</text>
</comment>
<evidence type="ECO:0000256" key="6">
    <source>
        <dbReference type="ARBA" id="ARBA00022449"/>
    </source>
</evidence>
<dbReference type="GO" id="GO:0015297">
    <property type="term" value="F:antiporter activity"/>
    <property type="evidence" value="ECO:0007669"/>
    <property type="project" value="UniProtKB-KW"/>
</dbReference>
<evidence type="ECO:0000256" key="2">
    <source>
        <dbReference type="ARBA" id="ARBA00004651"/>
    </source>
</evidence>
<evidence type="ECO:0000256" key="8">
    <source>
        <dbReference type="ARBA" id="ARBA00022692"/>
    </source>
</evidence>
<dbReference type="AlphaFoldDB" id="A0A4U8QBB3"/>
<keyword evidence="6" id="KW-0050">Antiport</keyword>
<evidence type="ECO:0000256" key="13">
    <source>
        <dbReference type="SAM" id="Phobius"/>
    </source>
</evidence>
<dbReference type="Pfam" id="PF01554">
    <property type="entry name" value="MatE"/>
    <property type="match status" value="2"/>
</dbReference>
<feature type="transmembrane region" description="Helical" evidence="13">
    <location>
        <begin position="12"/>
        <end position="37"/>
    </location>
</feature>
<dbReference type="RefSeq" id="WP_138002084.1">
    <property type="nucleotide sequence ID" value="NZ_JBHTNY010000082.1"/>
</dbReference>
<dbReference type="Proteomes" id="UP000306509">
    <property type="component" value="Unassembled WGS sequence"/>
</dbReference>
<feature type="transmembrane region" description="Helical" evidence="13">
    <location>
        <begin position="129"/>
        <end position="150"/>
    </location>
</feature>
<dbReference type="InterPro" id="IPR048279">
    <property type="entry name" value="MdtK-like"/>
</dbReference>
<dbReference type="InterPro" id="IPR002528">
    <property type="entry name" value="MATE_fam"/>
</dbReference>
<organism evidence="14 15">
    <name type="scientific">Robinsoniella peoriensis</name>
    <dbReference type="NCBI Taxonomy" id="180332"/>
    <lineage>
        <taxon>Bacteria</taxon>
        <taxon>Bacillati</taxon>
        <taxon>Bacillota</taxon>
        <taxon>Clostridia</taxon>
        <taxon>Lachnospirales</taxon>
        <taxon>Lachnospiraceae</taxon>
        <taxon>Robinsoniella</taxon>
    </lineage>
</organism>
<feature type="transmembrane region" description="Helical" evidence="13">
    <location>
        <begin position="251"/>
        <end position="270"/>
    </location>
</feature>
<feature type="transmembrane region" description="Helical" evidence="13">
    <location>
        <begin position="187"/>
        <end position="208"/>
    </location>
</feature>
<keyword evidence="5" id="KW-0813">Transport</keyword>
<dbReference type="STRING" id="180332.GCA_000797495_01453"/>
<dbReference type="EMBL" id="QGQD01000027">
    <property type="protein sequence ID" value="TLD01784.1"/>
    <property type="molecule type" value="Genomic_DNA"/>
</dbReference>
<feature type="transmembrane region" description="Helical" evidence="13">
    <location>
        <begin position="312"/>
        <end position="331"/>
    </location>
</feature>
<keyword evidence="9 13" id="KW-1133">Transmembrane helix</keyword>
<comment type="subcellular location">
    <subcellularLocation>
        <location evidence="2">Cell membrane</location>
        <topology evidence="2">Multi-pass membrane protein</topology>
    </subcellularLocation>
</comment>
<dbReference type="GO" id="GO:0042910">
    <property type="term" value="F:xenobiotic transmembrane transporter activity"/>
    <property type="evidence" value="ECO:0007669"/>
    <property type="project" value="InterPro"/>
</dbReference>
<proteinExistence type="inferred from homology"/>
<keyword evidence="10" id="KW-0406">Ion transport</keyword>
<feature type="transmembrane region" description="Helical" evidence="13">
    <location>
        <begin position="88"/>
        <end position="109"/>
    </location>
</feature>
<evidence type="ECO:0000256" key="3">
    <source>
        <dbReference type="ARBA" id="ARBA00010199"/>
    </source>
</evidence>
<dbReference type="CDD" id="cd13137">
    <property type="entry name" value="MATE_NorM_like"/>
    <property type="match status" value="1"/>
</dbReference>
<keyword evidence="7" id="KW-1003">Cell membrane</keyword>